<keyword evidence="1" id="KW-0378">Hydrolase</keyword>
<keyword evidence="3" id="KW-1185">Reference proteome</keyword>
<dbReference type="GO" id="GO:0016787">
    <property type="term" value="F:hydrolase activity"/>
    <property type="evidence" value="ECO:0007669"/>
    <property type="project" value="UniProtKB-KW"/>
</dbReference>
<name>A0A6N7VRV8_9ACTO</name>
<evidence type="ECO:0000313" key="3">
    <source>
        <dbReference type="Proteomes" id="UP000470875"/>
    </source>
</evidence>
<dbReference type="InterPro" id="IPR023365">
    <property type="entry name" value="Sortase_dom-sf"/>
</dbReference>
<protein>
    <submittedName>
        <fullName evidence="2">Sortase</fullName>
    </submittedName>
</protein>
<dbReference type="NCBIfam" id="TIGR01076">
    <property type="entry name" value="sortase_fam"/>
    <property type="match status" value="1"/>
</dbReference>
<sequence>MEIGAVVLLFPTIANWFSTLGYHEQSRAYADSVATFDQQQLDRMIDQARKYNRQLSNGPLRDPYILNERGQAEDMRDRIPEYERQLDFGEGLPMAWVDIPSVNTALPIFHGTADQTLERGAGHLHGSALPVGGESSHSVITAHSGLTTAKLF</sequence>
<reference evidence="2 3" key="1">
    <citation type="submission" date="2019-08" db="EMBL/GenBank/DDBJ databases">
        <title>In-depth cultivation of the pig gut microbiome towards novel bacterial diversity and tailored functional studies.</title>
        <authorList>
            <person name="Wylensek D."/>
            <person name="Hitch T.C.A."/>
            <person name="Clavel T."/>
        </authorList>
    </citation>
    <scope>NUCLEOTIDE SEQUENCE [LARGE SCALE GENOMIC DNA]</scope>
    <source>
        <strain evidence="2 3">WB03_NA08</strain>
    </source>
</reference>
<organism evidence="2 3">
    <name type="scientific">Scrofimicrobium canadense</name>
    <dbReference type="NCBI Taxonomy" id="2652290"/>
    <lineage>
        <taxon>Bacteria</taxon>
        <taxon>Bacillati</taxon>
        <taxon>Actinomycetota</taxon>
        <taxon>Actinomycetes</taxon>
        <taxon>Actinomycetales</taxon>
        <taxon>Actinomycetaceae</taxon>
        <taxon>Scrofimicrobium</taxon>
    </lineage>
</organism>
<proteinExistence type="predicted"/>
<gene>
    <name evidence="2" type="ORF">FYJ24_02710</name>
</gene>
<evidence type="ECO:0000256" key="1">
    <source>
        <dbReference type="ARBA" id="ARBA00022801"/>
    </source>
</evidence>
<comment type="caution">
    <text evidence="2">The sequence shown here is derived from an EMBL/GenBank/DDBJ whole genome shotgun (WGS) entry which is preliminary data.</text>
</comment>
<dbReference type="EMBL" id="VULO01000003">
    <property type="protein sequence ID" value="MSS83690.1"/>
    <property type="molecule type" value="Genomic_DNA"/>
</dbReference>
<dbReference type="InterPro" id="IPR005754">
    <property type="entry name" value="Sortase"/>
</dbReference>
<dbReference type="AlphaFoldDB" id="A0A6N7VRV8"/>
<evidence type="ECO:0000313" key="2">
    <source>
        <dbReference type="EMBL" id="MSS83690.1"/>
    </source>
</evidence>
<dbReference type="Gene3D" id="2.40.260.10">
    <property type="entry name" value="Sortase"/>
    <property type="match status" value="1"/>
</dbReference>
<dbReference type="SUPFAM" id="SSF63817">
    <property type="entry name" value="Sortase"/>
    <property type="match status" value="1"/>
</dbReference>
<dbReference type="Proteomes" id="UP000470875">
    <property type="component" value="Unassembled WGS sequence"/>
</dbReference>
<accession>A0A6N7VRV8</accession>